<dbReference type="Gene3D" id="3.40.50.1820">
    <property type="entry name" value="alpha/beta hydrolase"/>
    <property type="match status" value="1"/>
</dbReference>
<accession>A0A5D5ATA0</accession>
<evidence type="ECO:0000259" key="2">
    <source>
        <dbReference type="Pfam" id="PF12697"/>
    </source>
</evidence>
<dbReference type="RefSeq" id="WP_149081336.1">
    <property type="nucleotide sequence ID" value="NZ_VTAW01000010.1"/>
</dbReference>
<gene>
    <name evidence="3" type="ORF">FYC77_09885</name>
</gene>
<sequence>MQTVSHHGRRTAYESTDRGGDGPRICCVHGSGSSRDLWRFQRELGAENPIVALDLSGHGDSTDIDATAGYPTLSAYVDDLLAVVERTDARILLGSSLGGAVVVHVLLEREFDPDAVVLTGTGARMGVLDDLLRWLETDFDRAVEFLHQPGRLFADPDPTLRERSIETMYDCGQAVTYRDFRTCHAFDVRDRLGEIDVPVLAVYGEHDRLTPPWFHEFLATEIPDAQTIEISDAGHLSMLERPDAFNEAVTTFLRTLED</sequence>
<dbReference type="GO" id="GO:0016020">
    <property type="term" value="C:membrane"/>
    <property type="evidence" value="ECO:0007669"/>
    <property type="project" value="TreeGrafter"/>
</dbReference>
<organism evidence="3 4">
    <name type="scientific">Natrialba swarupiae</name>
    <dbReference type="NCBI Taxonomy" id="2448032"/>
    <lineage>
        <taxon>Archaea</taxon>
        <taxon>Methanobacteriati</taxon>
        <taxon>Methanobacteriota</taxon>
        <taxon>Stenosarchaea group</taxon>
        <taxon>Halobacteria</taxon>
        <taxon>Halobacteriales</taxon>
        <taxon>Natrialbaceae</taxon>
        <taxon>Natrialba</taxon>
    </lineage>
</organism>
<dbReference type="InterPro" id="IPR050266">
    <property type="entry name" value="AB_hydrolase_sf"/>
</dbReference>
<dbReference type="PRINTS" id="PR00111">
    <property type="entry name" value="ABHYDROLASE"/>
</dbReference>
<evidence type="ECO:0000313" key="4">
    <source>
        <dbReference type="Proteomes" id="UP000324104"/>
    </source>
</evidence>
<dbReference type="PANTHER" id="PTHR43798">
    <property type="entry name" value="MONOACYLGLYCEROL LIPASE"/>
    <property type="match status" value="1"/>
</dbReference>
<dbReference type="PANTHER" id="PTHR43798:SF31">
    <property type="entry name" value="AB HYDROLASE SUPERFAMILY PROTEIN YCLE"/>
    <property type="match status" value="1"/>
</dbReference>
<dbReference type="GO" id="GO:0016787">
    <property type="term" value="F:hydrolase activity"/>
    <property type="evidence" value="ECO:0007669"/>
    <property type="project" value="UniProtKB-KW"/>
</dbReference>
<keyword evidence="1 3" id="KW-0378">Hydrolase</keyword>
<protein>
    <submittedName>
        <fullName evidence="3">Alpha/beta hydrolase</fullName>
    </submittedName>
</protein>
<dbReference type="AlphaFoldDB" id="A0A5D5ATA0"/>
<feature type="domain" description="AB hydrolase-1" evidence="2">
    <location>
        <begin position="27"/>
        <end position="248"/>
    </location>
</feature>
<dbReference type="EMBL" id="VTAW01000010">
    <property type="protein sequence ID" value="TYT62251.1"/>
    <property type="molecule type" value="Genomic_DNA"/>
</dbReference>
<reference evidence="3 4" key="1">
    <citation type="submission" date="2019-08" db="EMBL/GenBank/DDBJ databases">
        <title>Archaea genome.</title>
        <authorList>
            <person name="Kajale S."/>
            <person name="Shouche Y."/>
            <person name="Deshpande N."/>
            <person name="Sharma A."/>
        </authorList>
    </citation>
    <scope>NUCLEOTIDE SEQUENCE [LARGE SCALE GENOMIC DNA]</scope>
    <source>
        <strain evidence="3 4">ESP3B_9</strain>
    </source>
</reference>
<dbReference type="InterPro" id="IPR000073">
    <property type="entry name" value="AB_hydrolase_1"/>
</dbReference>
<dbReference type="Pfam" id="PF12697">
    <property type="entry name" value="Abhydrolase_6"/>
    <property type="match status" value="1"/>
</dbReference>
<comment type="caution">
    <text evidence="3">The sequence shown here is derived from an EMBL/GenBank/DDBJ whole genome shotgun (WGS) entry which is preliminary data.</text>
</comment>
<keyword evidence="4" id="KW-1185">Reference proteome</keyword>
<dbReference type="Proteomes" id="UP000324104">
    <property type="component" value="Unassembled WGS sequence"/>
</dbReference>
<proteinExistence type="predicted"/>
<dbReference type="InterPro" id="IPR029058">
    <property type="entry name" value="AB_hydrolase_fold"/>
</dbReference>
<name>A0A5D5ATA0_9EURY</name>
<dbReference type="SUPFAM" id="SSF53474">
    <property type="entry name" value="alpha/beta-Hydrolases"/>
    <property type="match status" value="1"/>
</dbReference>
<evidence type="ECO:0000313" key="3">
    <source>
        <dbReference type="EMBL" id="TYT62251.1"/>
    </source>
</evidence>
<evidence type="ECO:0000256" key="1">
    <source>
        <dbReference type="ARBA" id="ARBA00022801"/>
    </source>
</evidence>